<evidence type="ECO:0000256" key="1">
    <source>
        <dbReference type="ARBA" id="ARBA00004123"/>
    </source>
</evidence>
<sequence length="282" mass="31741">MLSEKSIHPSSDHRPPCLGFKSMRAQVAIATPTSSVQSSVIVQSFYSPEKAFACRRKASDLPRAGEGGRVSVRIQNNGKNLIIQSGIGEIINHDSNDYLEEREEQEATFRSQSPHTWSFLMMPFLQSIESGREYTYHVLCNDSSRSAEYHKFLNNEQKLQEEVIKRTASAKLKQIRQHSSPFGDCNVKDWHIISLMASRNDSPALGKCYSPGPLHEIRQQLLTSLMLIRLYVTIGPFKEDDKICCANRTIARVTVKATSVHIIDFGIRYGIFNGLALSTVNH</sequence>
<evidence type="ECO:0000256" key="3">
    <source>
        <dbReference type="ARBA" id="ARBA00023163"/>
    </source>
</evidence>
<reference evidence="5" key="1">
    <citation type="journal article" date="2023" name="Mol. Ecol. Resour.">
        <title>Chromosome-level genome assembly of a triploid poplar Populus alba 'Berolinensis'.</title>
        <authorList>
            <person name="Chen S."/>
            <person name="Yu Y."/>
            <person name="Wang X."/>
            <person name="Wang S."/>
            <person name="Zhang T."/>
            <person name="Zhou Y."/>
            <person name="He R."/>
            <person name="Meng N."/>
            <person name="Wang Y."/>
            <person name="Liu W."/>
            <person name="Liu Z."/>
            <person name="Liu J."/>
            <person name="Guo Q."/>
            <person name="Huang H."/>
            <person name="Sederoff R.R."/>
            <person name="Wang G."/>
            <person name="Qu G."/>
            <person name="Chen S."/>
        </authorList>
    </citation>
    <scope>NUCLEOTIDE SEQUENCE</scope>
    <source>
        <strain evidence="5">SC-2020</strain>
    </source>
</reference>
<name>A0AAD6MGM9_9ROSI</name>
<keyword evidence="2" id="KW-0805">Transcription regulation</keyword>
<dbReference type="Pfam" id="PF03514">
    <property type="entry name" value="GRAS"/>
    <property type="match status" value="1"/>
</dbReference>
<dbReference type="Proteomes" id="UP001164929">
    <property type="component" value="Chromosome 9"/>
</dbReference>
<organism evidence="5 6">
    <name type="scientific">Populus alba x Populus x berolinensis</name>
    <dbReference type="NCBI Taxonomy" id="444605"/>
    <lineage>
        <taxon>Eukaryota</taxon>
        <taxon>Viridiplantae</taxon>
        <taxon>Streptophyta</taxon>
        <taxon>Embryophyta</taxon>
        <taxon>Tracheophyta</taxon>
        <taxon>Spermatophyta</taxon>
        <taxon>Magnoliopsida</taxon>
        <taxon>eudicotyledons</taxon>
        <taxon>Gunneridae</taxon>
        <taxon>Pentapetalae</taxon>
        <taxon>rosids</taxon>
        <taxon>fabids</taxon>
        <taxon>Malpighiales</taxon>
        <taxon>Salicaceae</taxon>
        <taxon>Saliceae</taxon>
        <taxon>Populus</taxon>
    </lineage>
</organism>
<evidence type="ECO:0000256" key="2">
    <source>
        <dbReference type="ARBA" id="ARBA00023015"/>
    </source>
</evidence>
<keyword evidence="6" id="KW-1185">Reference proteome</keyword>
<gene>
    <name evidence="5" type="ORF">NC653_022630</name>
</gene>
<evidence type="ECO:0000256" key="4">
    <source>
        <dbReference type="ARBA" id="ARBA00023242"/>
    </source>
</evidence>
<evidence type="ECO:0000313" key="5">
    <source>
        <dbReference type="EMBL" id="KAJ6984420.1"/>
    </source>
</evidence>
<comment type="caution">
    <text evidence="5">The sequence shown here is derived from an EMBL/GenBank/DDBJ whole genome shotgun (WGS) entry which is preliminary data.</text>
</comment>
<keyword evidence="3" id="KW-0804">Transcription</keyword>
<keyword evidence="4" id="KW-0539">Nucleus</keyword>
<accession>A0AAD6MGM9</accession>
<dbReference type="AlphaFoldDB" id="A0AAD6MGM9"/>
<evidence type="ECO:0000313" key="6">
    <source>
        <dbReference type="Proteomes" id="UP001164929"/>
    </source>
</evidence>
<protein>
    <submittedName>
        <fullName evidence="5">Uncharacterized protein</fullName>
    </submittedName>
</protein>
<dbReference type="InterPro" id="IPR005202">
    <property type="entry name" value="TF_GRAS"/>
</dbReference>
<dbReference type="EMBL" id="JAQIZT010000009">
    <property type="protein sequence ID" value="KAJ6984420.1"/>
    <property type="molecule type" value="Genomic_DNA"/>
</dbReference>
<proteinExistence type="predicted"/>
<dbReference type="GO" id="GO:0005634">
    <property type="term" value="C:nucleus"/>
    <property type="evidence" value="ECO:0007669"/>
    <property type="project" value="UniProtKB-SubCell"/>
</dbReference>
<comment type="subcellular location">
    <subcellularLocation>
        <location evidence="1">Nucleus</location>
    </subcellularLocation>
</comment>